<organism evidence="1">
    <name type="scientific">marine sediment metagenome</name>
    <dbReference type="NCBI Taxonomy" id="412755"/>
    <lineage>
        <taxon>unclassified sequences</taxon>
        <taxon>metagenomes</taxon>
        <taxon>ecological metagenomes</taxon>
    </lineage>
</organism>
<protein>
    <submittedName>
        <fullName evidence="1">Uncharacterized protein</fullName>
    </submittedName>
</protein>
<dbReference type="SUPFAM" id="SSF56601">
    <property type="entry name" value="beta-lactamase/transpeptidase-like"/>
    <property type="match status" value="1"/>
</dbReference>
<name>A0A0F9HH05_9ZZZZ</name>
<dbReference type="EMBL" id="LAZR01022708">
    <property type="protein sequence ID" value="KKL80935.1"/>
    <property type="molecule type" value="Genomic_DNA"/>
</dbReference>
<accession>A0A0F9HH05</accession>
<sequence>MVFERLRDGRLSLDDTFSVSETAWRKGGAKSGSSTMFLVLGDRVRVEPGRGKHRYVYCLTRAAKRMLNQEVVVPWK</sequence>
<dbReference type="AlphaFoldDB" id="A0A0F9HH05"/>
<gene>
    <name evidence="1" type="ORF">LCGC14_1999770</name>
</gene>
<evidence type="ECO:0000313" key="1">
    <source>
        <dbReference type="EMBL" id="KKL80935.1"/>
    </source>
</evidence>
<comment type="caution">
    <text evidence="1">The sequence shown here is derived from an EMBL/GenBank/DDBJ whole genome shotgun (WGS) entry which is preliminary data.</text>
</comment>
<proteinExistence type="predicted"/>
<dbReference type="InterPro" id="IPR012338">
    <property type="entry name" value="Beta-lactam/transpept-like"/>
</dbReference>
<reference evidence="1" key="1">
    <citation type="journal article" date="2015" name="Nature">
        <title>Complex archaea that bridge the gap between prokaryotes and eukaryotes.</title>
        <authorList>
            <person name="Spang A."/>
            <person name="Saw J.H."/>
            <person name="Jorgensen S.L."/>
            <person name="Zaremba-Niedzwiedzka K."/>
            <person name="Martijn J."/>
            <person name="Lind A.E."/>
            <person name="van Eijk R."/>
            <person name="Schleper C."/>
            <person name="Guy L."/>
            <person name="Ettema T.J."/>
        </authorList>
    </citation>
    <scope>NUCLEOTIDE SEQUENCE</scope>
</reference>